<comment type="caution">
    <text evidence="1">The sequence shown here is derived from an EMBL/GenBank/DDBJ whole genome shotgun (WGS) entry which is preliminary data.</text>
</comment>
<evidence type="ECO:0000313" key="2">
    <source>
        <dbReference type="Proteomes" id="UP001207468"/>
    </source>
</evidence>
<reference evidence="1" key="1">
    <citation type="submission" date="2021-03" db="EMBL/GenBank/DDBJ databases">
        <title>Evolutionary priming and transition to the ectomycorrhizal habit in an iconic lineage of mushroom-forming fungi: is preadaptation a requirement?</title>
        <authorList>
            <consortium name="DOE Joint Genome Institute"/>
            <person name="Looney B.P."/>
            <person name="Miyauchi S."/>
            <person name="Morin E."/>
            <person name="Drula E."/>
            <person name="Courty P.E."/>
            <person name="Chicoki N."/>
            <person name="Fauchery L."/>
            <person name="Kohler A."/>
            <person name="Kuo A."/>
            <person name="LaButti K."/>
            <person name="Pangilinan J."/>
            <person name="Lipzen A."/>
            <person name="Riley R."/>
            <person name="Andreopoulos W."/>
            <person name="He G."/>
            <person name="Johnson J."/>
            <person name="Barry K.W."/>
            <person name="Grigoriev I.V."/>
            <person name="Nagy L."/>
            <person name="Hibbett D."/>
            <person name="Henrissat B."/>
            <person name="Matheny P.B."/>
            <person name="Labbe J."/>
            <person name="Martin A.F."/>
        </authorList>
    </citation>
    <scope>NUCLEOTIDE SEQUENCE</scope>
    <source>
        <strain evidence="1">BPL698</strain>
    </source>
</reference>
<dbReference type="EMBL" id="JAGFNK010000009">
    <property type="protein sequence ID" value="KAI9512447.1"/>
    <property type="molecule type" value="Genomic_DNA"/>
</dbReference>
<feature type="non-terminal residue" evidence="1">
    <location>
        <position position="1"/>
    </location>
</feature>
<protein>
    <submittedName>
        <fullName evidence="1">Uncharacterized protein</fullName>
    </submittedName>
</protein>
<keyword evidence="2" id="KW-1185">Reference proteome</keyword>
<dbReference type="Proteomes" id="UP001207468">
    <property type="component" value="Unassembled WGS sequence"/>
</dbReference>
<proteinExistence type="predicted"/>
<gene>
    <name evidence="1" type="ORF">F5148DRAFT_1163365</name>
</gene>
<organism evidence="1 2">
    <name type="scientific">Russula earlei</name>
    <dbReference type="NCBI Taxonomy" id="71964"/>
    <lineage>
        <taxon>Eukaryota</taxon>
        <taxon>Fungi</taxon>
        <taxon>Dikarya</taxon>
        <taxon>Basidiomycota</taxon>
        <taxon>Agaricomycotina</taxon>
        <taxon>Agaricomycetes</taxon>
        <taxon>Russulales</taxon>
        <taxon>Russulaceae</taxon>
        <taxon>Russula</taxon>
    </lineage>
</organism>
<sequence length="147" mass="16484">KTHHFYPDRGVAFVSMSRPSRPRLRNHAALEACYATSSRKPVIGRLERGARASTPSTSVPSSASVCKCAKARGAWKARLVLHFLFVLCLQLVAERGLFRSCFELISRVELPTAFVVKSMTDHVFVLIVIAFSLEHFLFTLKGFQCRD</sequence>
<name>A0ACC0UNM8_9AGAM</name>
<evidence type="ECO:0000313" key="1">
    <source>
        <dbReference type="EMBL" id="KAI9512447.1"/>
    </source>
</evidence>
<accession>A0ACC0UNM8</accession>